<dbReference type="Pfam" id="PF03561">
    <property type="entry name" value="Allantoicase"/>
    <property type="match status" value="1"/>
</dbReference>
<name>A0AAN7WTH7_9SACH</name>
<dbReference type="SUPFAM" id="SSF49785">
    <property type="entry name" value="Galactose-binding domain-like"/>
    <property type="match status" value="1"/>
</dbReference>
<protein>
    <recommendedName>
        <fullName evidence="2">Allantoicase domain-containing protein</fullName>
    </recommendedName>
</protein>
<gene>
    <name evidence="3" type="ORF">RI543_000374</name>
</gene>
<dbReference type="PANTHER" id="PTHR12045">
    <property type="entry name" value="ALLANTOICASE"/>
    <property type="match status" value="1"/>
</dbReference>
<dbReference type="InterPro" id="IPR005164">
    <property type="entry name" value="Allantoicase"/>
</dbReference>
<proteinExistence type="inferred from homology"/>
<accession>A0AAN7WTH7</accession>
<comment type="caution">
    <text evidence="3">The sequence shown here is derived from an EMBL/GenBank/DDBJ whole genome shotgun (WGS) entry which is preliminary data.</text>
</comment>
<evidence type="ECO:0000259" key="2">
    <source>
        <dbReference type="Pfam" id="PF03561"/>
    </source>
</evidence>
<keyword evidence="4" id="KW-1185">Reference proteome</keyword>
<sequence length="218" mass="24466">MQIDLPILVHDMMVGKPEDTIKINMTEFILQMGINAAQIVGGEIDISFFNSSHAPYVSIEALCDKDMTPPSIRYNEVEYIDLAYIGNGGVAVSFSDEHFGSAENLLLPDRGKNMLNGWETKRSREPNHSDWIIIQLGYKSSYIHKIIIDTAHYRGNFPQCIMVHDLFKEGGWIELVSKSKTGPDKIHEYIISKKITISKVKLTIIPDGGVEGIRVMGK</sequence>
<organism evidence="3 4">
    <name type="scientific">Arxiozyma heterogenica</name>
    <dbReference type="NCBI Taxonomy" id="278026"/>
    <lineage>
        <taxon>Eukaryota</taxon>
        <taxon>Fungi</taxon>
        <taxon>Dikarya</taxon>
        <taxon>Ascomycota</taxon>
        <taxon>Saccharomycotina</taxon>
        <taxon>Saccharomycetes</taxon>
        <taxon>Saccharomycetales</taxon>
        <taxon>Saccharomycetaceae</taxon>
        <taxon>Arxiozyma</taxon>
    </lineage>
</organism>
<dbReference type="GO" id="GO:0004037">
    <property type="term" value="F:allantoicase activity"/>
    <property type="evidence" value="ECO:0007669"/>
    <property type="project" value="InterPro"/>
</dbReference>
<comment type="similarity">
    <text evidence="1">Belongs to the allantoicase family.</text>
</comment>
<dbReference type="Proteomes" id="UP001306508">
    <property type="component" value="Unassembled WGS sequence"/>
</dbReference>
<dbReference type="EMBL" id="JAWIZZ010000006">
    <property type="protein sequence ID" value="KAK5782437.1"/>
    <property type="molecule type" value="Genomic_DNA"/>
</dbReference>
<evidence type="ECO:0000313" key="3">
    <source>
        <dbReference type="EMBL" id="KAK5782437.1"/>
    </source>
</evidence>
<feature type="domain" description="Allantoicase" evidence="2">
    <location>
        <begin position="88"/>
        <end position="218"/>
    </location>
</feature>
<evidence type="ECO:0000256" key="1">
    <source>
        <dbReference type="ARBA" id="ARBA00009242"/>
    </source>
</evidence>
<reference evidence="4" key="1">
    <citation type="submission" date="2023-07" db="EMBL/GenBank/DDBJ databases">
        <title>A draft genome of Kazachstania heterogenica Y-27499.</title>
        <authorList>
            <person name="Donic C."/>
            <person name="Kralova J.S."/>
            <person name="Fidel L."/>
            <person name="Ben-Dor S."/>
            <person name="Jung S."/>
        </authorList>
    </citation>
    <scope>NUCLEOTIDE SEQUENCE [LARGE SCALE GENOMIC DNA]</scope>
    <source>
        <strain evidence="4">Y27499</strain>
    </source>
</reference>
<dbReference type="GO" id="GO:0000256">
    <property type="term" value="P:allantoin catabolic process"/>
    <property type="evidence" value="ECO:0007669"/>
    <property type="project" value="InterPro"/>
</dbReference>
<dbReference type="Gene3D" id="2.60.120.260">
    <property type="entry name" value="Galactose-binding domain-like"/>
    <property type="match status" value="1"/>
</dbReference>
<dbReference type="InterPro" id="IPR008979">
    <property type="entry name" value="Galactose-bd-like_sf"/>
</dbReference>
<dbReference type="InterPro" id="IPR015908">
    <property type="entry name" value="Allantoicase_dom"/>
</dbReference>
<dbReference type="PANTHER" id="PTHR12045:SF3">
    <property type="entry name" value="INACTIVE ALLANTOICASE-RELATED"/>
    <property type="match status" value="1"/>
</dbReference>
<evidence type="ECO:0000313" key="4">
    <source>
        <dbReference type="Proteomes" id="UP001306508"/>
    </source>
</evidence>
<dbReference type="AlphaFoldDB" id="A0AAN7WTH7"/>